<proteinExistence type="predicted"/>
<dbReference type="RefSeq" id="WP_380716645.1">
    <property type="nucleotide sequence ID" value="NZ_JBHSGI010000005.1"/>
</dbReference>
<evidence type="ECO:0000313" key="1">
    <source>
        <dbReference type="EMBL" id="MFC4668367.1"/>
    </source>
</evidence>
<evidence type="ECO:0000313" key="2">
    <source>
        <dbReference type="Proteomes" id="UP001595973"/>
    </source>
</evidence>
<dbReference type="Pfam" id="PF10065">
    <property type="entry name" value="DUF2303"/>
    <property type="match status" value="1"/>
</dbReference>
<keyword evidence="2" id="KW-1185">Reference proteome</keyword>
<reference evidence="2" key="1">
    <citation type="journal article" date="2019" name="Int. J. Syst. Evol. Microbiol.">
        <title>The Global Catalogue of Microorganisms (GCM) 10K type strain sequencing project: providing services to taxonomists for standard genome sequencing and annotation.</title>
        <authorList>
            <consortium name="The Broad Institute Genomics Platform"/>
            <consortium name="The Broad Institute Genome Sequencing Center for Infectious Disease"/>
            <person name="Wu L."/>
            <person name="Ma J."/>
        </authorList>
    </citation>
    <scope>NUCLEOTIDE SEQUENCE [LARGE SCALE GENOMIC DNA]</scope>
    <source>
        <strain evidence="2">CGMCC 4.7283</strain>
    </source>
</reference>
<dbReference type="Proteomes" id="UP001595973">
    <property type="component" value="Unassembled WGS sequence"/>
</dbReference>
<gene>
    <name evidence="1" type="ORF">ACFO5X_07370</name>
</gene>
<accession>A0ABV9KDS6</accession>
<organism evidence="1 2">
    <name type="scientific">Seohaeicola nanhaiensis</name>
    <dbReference type="NCBI Taxonomy" id="1387282"/>
    <lineage>
        <taxon>Bacteria</taxon>
        <taxon>Pseudomonadati</taxon>
        <taxon>Pseudomonadota</taxon>
        <taxon>Alphaproteobacteria</taxon>
        <taxon>Rhodobacterales</taxon>
        <taxon>Roseobacteraceae</taxon>
        <taxon>Seohaeicola</taxon>
    </lineage>
</organism>
<sequence length="331" mass="37026">MNDHEQTPENVAQTMRDVMKTMGDVELRAVPAVGENEALLMLASIPQGRTVQDFTDKLRAAEQLFKPHRRTGTAKHKTLESLIDWANRFKSASSVIYANPDPANPSLTCIANYHAEGGASETGPDATARHLDHVGRYDFPLSREWKAWQAITKEAITKDRFCEFIEANAKDLIDPTPALLQQDKVKPTEEWEKRLIAVAAKIMGRFGQVRQLIELGRQFQVHENSSLEVSRDPDSGASRFQFTAEHQDAAGRPLSIPNLFLIAIPIFQGGDLYRLPLRFSYRKSGAELKFILNLYDAETAFETACDEAAQKASEETGLPLFIGEPEARRTT</sequence>
<comment type="caution">
    <text evidence="1">The sequence shown here is derived from an EMBL/GenBank/DDBJ whole genome shotgun (WGS) entry which is preliminary data.</text>
</comment>
<name>A0ABV9KDS6_9RHOB</name>
<dbReference type="EMBL" id="JBHSGI010000005">
    <property type="protein sequence ID" value="MFC4668367.1"/>
    <property type="molecule type" value="Genomic_DNA"/>
</dbReference>
<protein>
    <submittedName>
        <fullName evidence="1">DUF2303 family protein</fullName>
    </submittedName>
</protein>
<dbReference type="InterPro" id="IPR019276">
    <property type="entry name" value="DUF2303"/>
</dbReference>